<evidence type="ECO:0000313" key="3">
    <source>
        <dbReference type="Proteomes" id="UP001155586"/>
    </source>
</evidence>
<reference evidence="2" key="1">
    <citation type="submission" date="2022-02" db="EMBL/GenBank/DDBJ databases">
        <title>Vibrio sp. nov., a new bacterium isolated from Bohai sea, China.</title>
        <authorList>
            <person name="Yuan Y."/>
        </authorList>
    </citation>
    <scope>NUCLEOTIDE SEQUENCE</scope>
    <source>
        <strain evidence="2">DBSS07</strain>
    </source>
</reference>
<organism evidence="2 3">
    <name type="scientific">Vibrio paucivorans</name>
    <dbReference type="NCBI Taxonomy" id="2829489"/>
    <lineage>
        <taxon>Bacteria</taxon>
        <taxon>Pseudomonadati</taxon>
        <taxon>Pseudomonadota</taxon>
        <taxon>Gammaproteobacteria</taxon>
        <taxon>Vibrionales</taxon>
        <taxon>Vibrionaceae</taxon>
        <taxon>Vibrio</taxon>
    </lineage>
</organism>
<keyword evidence="1" id="KW-0732">Signal</keyword>
<proteinExistence type="predicted"/>
<dbReference type="AlphaFoldDB" id="A0A9X3HRT6"/>
<gene>
    <name evidence="2" type="ORF">MD483_10195</name>
</gene>
<evidence type="ECO:0000256" key="1">
    <source>
        <dbReference type="SAM" id="SignalP"/>
    </source>
</evidence>
<feature type="signal peptide" evidence="1">
    <location>
        <begin position="1"/>
        <end position="20"/>
    </location>
</feature>
<dbReference type="RefSeq" id="WP_265687585.1">
    <property type="nucleotide sequence ID" value="NZ_JAKRRX010000048.1"/>
</dbReference>
<sequence length="730" mass="78307">MKMNKLTLAISLLFPVTGYAAFNDAGTDYSNAEVRSHVWNEALEPIELVNSILCFTAQFNSVEFANAGPYAVLADEAACFDDEDDGSSGQSSGASNAVSYMKAISNVTRADDSSPLIVNVWLPEMEAGDDDQAIKFKAEISEGASDSNPFGSFTFNFDFYDSFSAGNQAGGGEVITVDTVDGSIGFTLYESSTRGSETYEQSASVVMASDRSSGIALTGFDQGSNGQQSFALAFNTTHVLMQSVNGGFSSLPYKNGVNSGTCLSRTEFDSYVHRYDLFNASTGAQIELNSGFPIKYDSDSDGNYDSYGFIGYWGLWTEQDGAISDGDTLVSDNGGTETSYTYVNAPGRLIKNSVKTLTLANARGVDFSYWDDDIFNDNDYDQWVVNYLMVADDSVGADGFYKTGKLKWGNNGPEITSQTPSLISLASYDSLYMFSDQLGGEVKYLEGQSALTYYEQTFINGSETGSGELLESGSVTLTCYDNCPIGTFELSDLSEFSGTNSPFETGSGPYTYTFATSGSNSLTLVSVSSSEAVQYQSSLTQSDIDNTPHNWGVRSGPMIIGSVSNSYDIYDPSVVTEFYVWETGIQSWNQLSTVADGNGDVVSFERPLQVSYQHSSANDRSGDAGGYDGQTFLINYGGNGDLWGIPMDENSTRYRPAFSLADGVLLGSSNQYVVKAIEIEQTMQSATGECSALVLQDPAVDVPTSVQGDADIGDMPEVTDDPAVIAGVTQ</sequence>
<protein>
    <submittedName>
        <fullName evidence="2">Uncharacterized protein</fullName>
    </submittedName>
</protein>
<comment type="caution">
    <text evidence="2">The sequence shown here is derived from an EMBL/GenBank/DDBJ whole genome shotgun (WGS) entry which is preliminary data.</text>
</comment>
<feature type="chain" id="PRO_5040791993" evidence="1">
    <location>
        <begin position="21"/>
        <end position="730"/>
    </location>
</feature>
<evidence type="ECO:0000313" key="2">
    <source>
        <dbReference type="EMBL" id="MCW8334194.1"/>
    </source>
</evidence>
<accession>A0A9X3HRT6</accession>
<keyword evidence="3" id="KW-1185">Reference proteome</keyword>
<dbReference type="EMBL" id="JAKRRX010000048">
    <property type="protein sequence ID" value="MCW8334194.1"/>
    <property type="molecule type" value="Genomic_DNA"/>
</dbReference>
<name>A0A9X3HRT6_9VIBR</name>
<dbReference type="Proteomes" id="UP001155586">
    <property type="component" value="Unassembled WGS sequence"/>
</dbReference>